<dbReference type="STRING" id="660518.SAMN05216218_105246"/>
<keyword evidence="11" id="KW-1185">Reference proteome</keyword>
<dbReference type="InterPro" id="IPR023419">
    <property type="entry name" value="Transthyretin_CS"/>
</dbReference>
<keyword evidence="7 10" id="KW-0378">Hydrolase</keyword>
<dbReference type="SMART" id="SM00095">
    <property type="entry name" value="TR_THY"/>
    <property type="match status" value="1"/>
</dbReference>
<dbReference type="CDD" id="cd05822">
    <property type="entry name" value="TLP_HIUase"/>
    <property type="match status" value="1"/>
</dbReference>
<comment type="subunit">
    <text evidence="4">Homotetramer.</text>
</comment>
<keyword evidence="6" id="KW-0659">Purine metabolism</keyword>
<dbReference type="GO" id="GO:0006144">
    <property type="term" value="P:purine nucleobase metabolic process"/>
    <property type="evidence" value="ECO:0007669"/>
    <property type="project" value="UniProtKB-KW"/>
</dbReference>
<organism evidence="10 11">
    <name type="scientific">Halorientalis regularis</name>
    <dbReference type="NCBI Taxonomy" id="660518"/>
    <lineage>
        <taxon>Archaea</taxon>
        <taxon>Methanobacteriati</taxon>
        <taxon>Methanobacteriota</taxon>
        <taxon>Stenosarchaea group</taxon>
        <taxon>Halobacteria</taxon>
        <taxon>Halobacteriales</taxon>
        <taxon>Haloarculaceae</taxon>
        <taxon>Halorientalis</taxon>
    </lineage>
</organism>
<evidence type="ECO:0000259" key="9">
    <source>
        <dbReference type="SMART" id="SM00095"/>
    </source>
</evidence>
<dbReference type="EMBL" id="FNBK01000005">
    <property type="protein sequence ID" value="SDF34613.1"/>
    <property type="molecule type" value="Genomic_DNA"/>
</dbReference>
<dbReference type="Pfam" id="PF00576">
    <property type="entry name" value="Transthyretin"/>
    <property type="match status" value="1"/>
</dbReference>
<evidence type="ECO:0000256" key="4">
    <source>
        <dbReference type="ARBA" id="ARBA00011881"/>
    </source>
</evidence>
<dbReference type="SUPFAM" id="SSF49472">
    <property type="entry name" value="Transthyretin (synonym: prealbumin)"/>
    <property type="match status" value="1"/>
</dbReference>
<feature type="domain" description="Transthyretin/hydroxyisourate hydrolase" evidence="9">
    <location>
        <begin position="1"/>
        <end position="115"/>
    </location>
</feature>
<feature type="region of interest" description="Disordered" evidence="8">
    <location>
        <begin position="27"/>
        <end position="50"/>
    </location>
</feature>
<dbReference type="InterPro" id="IPR023416">
    <property type="entry name" value="Transthyretin/HIU_hydrolase_d"/>
</dbReference>
<dbReference type="Gene3D" id="2.60.40.180">
    <property type="entry name" value="Transthyretin/hydroxyisourate hydrolase domain"/>
    <property type="match status" value="1"/>
</dbReference>
<comment type="catalytic activity">
    <reaction evidence="1">
        <text>5-hydroxyisourate + H2O = 5-hydroxy-2-oxo-4-ureido-2,5-dihydro-1H-imidazole-5-carboxylate + H(+)</text>
        <dbReference type="Rhea" id="RHEA:23736"/>
        <dbReference type="ChEBI" id="CHEBI:15377"/>
        <dbReference type="ChEBI" id="CHEBI:15378"/>
        <dbReference type="ChEBI" id="CHEBI:18072"/>
        <dbReference type="ChEBI" id="CHEBI:58639"/>
        <dbReference type="EC" id="3.5.2.17"/>
    </reaction>
</comment>
<dbReference type="InterPro" id="IPR036817">
    <property type="entry name" value="Transthyretin/HIU_hydrolase_sf"/>
</dbReference>
<evidence type="ECO:0000313" key="11">
    <source>
        <dbReference type="Proteomes" id="UP000199076"/>
    </source>
</evidence>
<gene>
    <name evidence="10" type="ORF">SAMN05216218_105246</name>
</gene>
<dbReference type="PANTHER" id="PTHR10395:SF7">
    <property type="entry name" value="5-HYDROXYISOURATE HYDROLASE"/>
    <property type="match status" value="1"/>
</dbReference>
<evidence type="ECO:0000256" key="3">
    <source>
        <dbReference type="ARBA" id="ARBA00009850"/>
    </source>
</evidence>
<evidence type="ECO:0000313" key="10">
    <source>
        <dbReference type="EMBL" id="SDF34613.1"/>
    </source>
</evidence>
<protein>
    <recommendedName>
        <fullName evidence="5">hydroxyisourate hydrolase</fullName>
        <ecNumber evidence="5">3.5.2.17</ecNumber>
    </recommendedName>
</protein>
<dbReference type="InterPro" id="IPR000895">
    <property type="entry name" value="Transthyretin/HIU_hydrolase"/>
</dbReference>
<sequence length="116" mass="12636">MSAGLTTHVLDTSREGPAEGVVVTLTRLPSDGDPETISRGTTNHDGRLDDPLLTETEIEPGTYELEFDVGTYYSERSSGSTFLETVPVRFVVDDADEHYHVPLLLSPGGYTTYRGS</sequence>
<dbReference type="InterPro" id="IPR014306">
    <property type="entry name" value="Hydroxyisourate_hydrolase"/>
</dbReference>
<dbReference type="PANTHER" id="PTHR10395">
    <property type="entry name" value="URICASE AND TRANSTHYRETIN-RELATED"/>
    <property type="match status" value="1"/>
</dbReference>
<evidence type="ECO:0000256" key="7">
    <source>
        <dbReference type="ARBA" id="ARBA00022801"/>
    </source>
</evidence>
<evidence type="ECO:0000256" key="5">
    <source>
        <dbReference type="ARBA" id="ARBA00012609"/>
    </source>
</evidence>
<dbReference type="AlphaFoldDB" id="A0A1G7KBL0"/>
<accession>A0A1G7KBL0</accession>
<dbReference type="NCBIfam" id="TIGR02962">
    <property type="entry name" value="hdxy_isourate"/>
    <property type="match status" value="1"/>
</dbReference>
<dbReference type="Proteomes" id="UP000199076">
    <property type="component" value="Unassembled WGS sequence"/>
</dbReference>
<evidence type="ECO:0000256" key="8">
    <source>
        <dbReference type="SAM" id="MobiDB-lite"/>
    </source>
</evidence>
<proteinExistence type="inferred from homology"/>
<dbReference type="EC" id="3.5.2.17" evidence="5"/>
<evidence type="ECO:0000256" key="2">
    <source>
        <dbReference type="ARBA" id="ARBA00002704"/>
    </source>
</evidence>
<dbReference type="PRINTS" id="PR00189">
    <property type="entry name" value="TRNSTHYRETIN"/>
</dbReference>
<comment type="similarity">
    <text evidence="3">Belongs to the transthyretin family. 5-hydroxyisourate hydrolase subfamily.</text>
</comment>
<dbReference type="PROSITE" id="PS00769">
    <property type="entry name" value="TRANSTHYRETIN_2"/>
    <property type="match status" value="1"/>
</dbReference>
<name>A0A1G7KBL0_9EURY</name>
<reference evidence="11" key="1">
    <citation type="submission" date="2016-10" db="EMBL/GenBank/DDBJ databases">
        <authorList>
            <person name="Varghese N."/>
            <person name="Submissions S."/>
        </authorList>
    </citation>
    <scope>NUCLEOTIDE SEQUENCE [LARGE SCALE GENOMIC DNA]</scope>
    <source>
        <strain evidence="11">IBRC-M 10760</strain>
    </source>
</reference>
<evidence type="ECO:0000256" key="6">
    <source>
        <dbReference type="ARBA" id="ARBA00022631"/>
    </source>
</evidence>
<comment type="function">
    <text evidence="2">Catalyzes the hydrolysis of 5-hydroxyisourate (HIU) to 2-oxo-4-hydroxy-4-carboxy-5-ureidoimidazoline (OHCU).</text>
</comment>
<dbReference type="GO" id="GO:0033971">
    <property type="term" value="F:hydroxyisourate hydrolase activity"/>
    <property type="evidence" value="ECO:0007669"/>
    <property type="project" value="UniProtKB-EC"/>
</dbReference>
<dbReference type="OrthoDB" id="191612at2157"/>
<dbReference type="RefSeq" id="WP_092690667.1">
    <property type="nucleotide sequence ID" value="NZ_FNBK01000005.1"/>
</dbReference>
<evidence type="ECO:0000256" key="1">
    <source>
        <dbReference type="ARBA" id="ARBA00001043"/>
    </source>
</evidence>